<organism evidence="1 2">
    <name type="scientific">Williamsoniiplasma somnilux</name>
    <dbReference type="NCBI Taxonomy" id="215578"/>
    <lineage>
        <taxon>Bacteria</taxon>
        <taxon>Bacillati</taxon>
        <taxon>Mycoplasmatota</taxon>
        <taxon>Mollicutes</taxon>
        <taxon>Entomoplasmatales</taxon>
        <taxon>Williamsoniiplasma</taxon>
    </lineage>
</organism>
<dbReference type="Proteomes" id="UP000232230">
    <property type="component" value="Chromosome"/>
</dbReference>
<evidence type="ECO:0000313" key="1">
    <source>
        <dbReference type="EMBL" id="ATZ18743.1"/>
    </source>
</evidence>
<proteinExistence type="predicted"/>
<name>A0A2K8P1G6_9MOLU</name>
<dbReference type="KEGG" id="esx:ESOMN_v1c03610"/>
<dbReference type="AlphaFoldDB" id="A0A2K8P1G6"/>
<reference evidence="1 2" key="1">
    <citation type="submission" date="2017-11" db="EMBL/GenBank/DDBJ databases">
        <title>Genome sequence of Entomoplasma somnilux PYAN-1 (ATCC 49194).</title>
        <authorList>
            <person name="Lo W.-S."/>
            <person name="Gasparich G.E."/>
            <person name="Kuo C.-H."/>
        </authorList>
    </citation>
    <scope>NUCLEOTIDE SEQUENCE [LARGE SCALE GENOMIC DNA]</scope>
    <source>
        <strain evidence="1 2">PYAN-1</strain>
    </source>
</reference>
<dbReference type="RefSeq" id="WP_024863266.1">
    <property type="nucleotide sequence ID" value="NZ_CP024965.1"/>
</dbReference>
<evidence type="ECO:0000313" key="2">
    <source>
        <dbReference type="Proteomes" id="UP000232230"/>
    </source>
</evidence>
<dbReference type="EMBL" id="CP024965">
    <property type="protein sequence ID" value="ATZ18743.1"/>
    <property type="molecule type" value="Genomic_DNA"/>
</dbReference>
<protein>
    <submittedName>
        <fullName evidence="1">Uncharacterized protein</fullName>
    </submittedName>
</protein>
<gene>
    <name evidence="1" type="ORF">ESOMN_v1c03610</name>
</gene>
<keyword evidence="2" id="KW-1185">Reference proteome</keyword>
<accession>A0A2K8P1G6</accession>
<sequence>MIISKESTIKSLFDQTIVKWFVDLVSERSQSVRSEFVQMTNELPILIQAGASDLEIESGIQSVISELKLLKNVEEIKIYCKKNEFNSNEVMFKNNQISFDTMTQFLQNGESVIKMMLKVQFGSTFAMAIDVIDKFEEVELKLGKETQLLEMEIEDLNYLLNKSLEKWLETLNEFISKNPNDIENIIVEFEQIKNSKTWEIKKKAIEIINRYLLNFKSQDIFANLTDVQDFNNAKNKDEIIIYSRTLAAVTSLKLAIDLAIDLNKVIDQTVN</sequence>